<evidence type="ECO:0000256" key="6">
    <source>
        <dbReference type="ARBA" id="ARBA00023015"/>
    </source>
</evidence>
<evidence type="ECO:0000313" key="15">
    <source>
        <dbReference type="Proteomes" id="UP001201980"/>
    </source>
</evidence>
<evidence type="ECO:0000256" key="1">
    <source>
        <dbReference type="ARBA" id="ARBA00004604"/>
    </source>
</evidence>
<evidence type="ECO:0000256" key="3">
    <source>
        <dbReference type="ARBA" id="ARBA00022723"/>
    </source>
</evidence>
<dbReference type="InterPro" id="IPR048540">
    <property type="entry name" value="Rrn7_cyclin_N"/>
</dbReference>
<comment type="subcellular location">
    <subcellularLocation>
        <location evidence="1">Nucleus</location>
        <location evidence="1">Nucleolus</location>
    </subcellularLocation>
</comment>
<dbReference type="PANTHER" id="PTHR31576">
    <property type="entry name" value="TATA BOX-BINDING PROTEIN-ASSOCIATED FACTOR RNA POLYMERASE I SUBUNIT B"/>
    <property type="match status" value="1"/>
</dbReference>
<evidence type="ECO:0000256" key="9">
    <source>
        <dbReference type="ARBA" id="ARBA00023242"/>
    </source>
</evidence>
<dbReference type="PANTHER" id="PTHR31576:SF2">
    <property type="entry name" value="TATA BOX-BINDING PROTEIN-ASSOCIATED FACTOR RNA POLYMERASE I SUBUNIT B"/>
    <property type="match status" value="1"/>
</dbReference>
<evidence type="ECO:0000256" key="10">
    <source>
        <dbReference type="SAM" id="MobiDB-lite"/>
    </source>
</evidence>
<gene>
    <name evidence="14" type="ORF">MKZ38_000340</name>
</gene>
<comment type="similarity">
    <text evidence="2">Belongs to the RRN7/TAF1B family.</text>
</comment>
<feature type="domain" description="Rrn7/TAF1B C-terminal cyclin" evidence="13">
    <location>
        <begin position="260"/>
        <end position="410"/>
    </location>
</feature>
<keyword evidence="6" id="KW-0805">Transcription regulation</keyword>
<dbReference type="GO" id="GO:0042790">
    <property type="term" value="P:nucleolar large rRNA transcription by RNA polymerase I"/>
    <property type="evidence" value="ECO:0007669"/>
    <property type="project" value="TreeGrafter"/>
</dbReference>
<evidence type="ECO:0000256" key="2">
    <source>
        <dbReference type="ARBA" id="ARBA00006899"/>
    </source>
</evidence>
<evidence type="ECO:0000259" key="13">
    <source>
        <dbReference type="Pfam" id="PF20645"/>
    </source>
</evidence>
<evidence type="ECO:0000259" key="11">
    <source>
        <dbReference type="Pfam" id="PF11781"/>
    </source>
</evidence>
<sequence length="540" mass="62028">MEAETLRLRKFPAGERCEECGARKWYQESGHRYCQRGHRLEGFIEVALENEDGFGEITTKSQRSIAPKEEKKRQKRKGNRLTGRRARELYLECFQLVLRKQVSTLRKFHEAEFPSQKLETTVKDLWELRVRSFPGLSTVDGEREENNEDPVSSADEGTLFSSLAPEGDEDVIGNGKKKETVVDWEASPWQLPTLTDSLGIIYLACVMLRLPVRIGQLYKLAKTNQIPYSAVASQLPVKMMEAIPRTYEQVFNQTSDSWKGDEIHIAIKRLLQGYKKHYGLIFPEPNWPFILLAYIQRLALPIEIYLISKRIVQNILGISFVLTTDTRTKPYAPNPDATMTASIAVATKLLYPFEDTENEQLLHQPNFFTSWRFDWEKWEQLSRSMEGNTPDPRTEQDVYNMSEEDLDKYVATLTASSPGNRDPPDELMALFPVSQMDDETINNLSGGGGVGVMDVDGLVVQFEDFLRISLTEPKEGQHQLYQRLKDPRHLKGMSRTFHERACELSGLRMETLIKAVLAIERKLDRWADDRNREEREEGGA</sequence>
<keyword evidence="5" id="KW-0862">Zinc</keyword>
<evidence type="ECO:0008006" key="16">
    <source>
        <dbReference type="Google" id="ProtNLM"/>
    </source>
</evidence>
<dbReference type="InterPro" id="IPR021752">
    <property type="entry name" value="TF_Rrn7_Zf"/>
</dbReference>
<evidence type="ECO:0000313" key="14">
    <source>
        <dbReference type="EMBL" id="KAJ2902579.1"/>
    </source>
</evidence>
<keyword evidence="4" id="KW-0863">Zinc-finger</keyword>
<organism evidence="14 15">
    <name type="scientific">Zalerion maritima</name>
    <dbReference type="NCBI Taxonomy" id="339359"/>
    <lineage>
        <taxon>Eukaryota</taxon>
        <taxon>Fungi</taxon>
        <taxon>Dikarya</taxon>
        <taxon>Ascomycota</taxon>
        <taxon>Pezizomycotina</taxon>
        <taxon>Sordariomycetes</taxon>
        <taxon>Lulworthiomycetidae</taxon>
        <taxon>Lulworthiales</taxon>
        <taxon>Lulworthiaceae</taxon>
        <taxon>Zalerion</taxon>
    </lineage>
</organism>
<evidence type="ECO:0000256" key="7">
    <source>
        <dbReference type="ARBA" id="ARBA00023125"/>
    </source>
</evidence>
<comment type="caution">
    <text evidence="14">The sequence shown here is derived from an EMBL/GenBank/DDBJ whole genome shotgun (WGS) entry which is preliminary data.</text>
</comment>
<name>A0AAD5WS36_9PEZI</name>
<evidence type="ECO:0000256" key="4">
    <source>
        <dbReference type="ARBA" id="ARBA00022771"/>
    </source>
</evidence>
<dbReference type="AlphaFoldDB" id="A0AAD5WS36"/>
<keyword evidence="7" id="KW-0238">DNA-binding</keyword>
<feature type="domain" description="Rrn7/TAF1B N-terminal cyclin" evidence="12">
    <location>
        <begin position="94"/>
        <end position="236"/>
    </location>
</feature>
<evidence type="ECO:0000256" key="8">
    <source>
        <dbReference type="ARBA" id="ARBA00023163"/>
    </source>
</evidence>
<proteinExistence type="inferred from homology"/>
<dbReference type="InterPro" id="IPR033599">
    <property type="entry name" value="TAF1B/Rrn7"/>
</dbReference>
<dbReference type="GO" id="GO:0001164">
    <property type="term" value="F:RNA polymerase I core promoter sequence-specific DNA binding"/>
    <property type="evidence" value="ECO:0007669"/>
    <property type="project" value="InterPro"/>
</dbReference>
<feature type="region of interest" description="Disordered" evidence="10">
    <location>
        <begin position="137"/>
        <end position="174"/>
    </location>
</feature>
<protein>
    <recommendedName>
        <fullName evidence="16">RRN7-type domain-containing protein</fullName>
    </recommendedName>
</protein>
<dbReference type="Pfam" id="PF11781">
    <property type="entry name" value="Zn_ribbon_RRN7"/>
    <property type="match status" value="1"/>
</dbReference>
<evidence type="ECO:0000256" key="5">
    <source>
        <dbReference type="ARBA" id="ARBA00022833"/>
    </source>
</evidence>
<keyword evidence="8" id="KW-0804">Transcription</keyword>
<dbReference type="Pfam" id="PF20645">
    <property type="entry name" value="Rrn7_cyclin_C"/>
    <property type="match status" value="1"/>
</dbReference>
<dbReference type="GO" id="GO:0008270">
    <property type="term" value="F:zinc ion binding"/>
    <property type="evidence" value="ECO:0007669"/>
    <property type="project" value="UniProtKB-KW"/>
</dbReference>
<feature type="region of interest" description="Disordered" evidence="10">
    <location>
        <begin position="60"/>
        <end position="81"/>
    </location>
</feature>
<dbReference type="InterPro" id="IPR048538">
    <property type="entry name" value="Rrn7_cyclin_C"/>
</dbReference>
<dbReference type="Pfam" id="PF20644">
    <property type="entry name" value="Rrn7_cyclin_N"/>
    <property type="match status" value="1"/>
</dbReference>
<dbReference type="Proteomes" id="UP001201980">
    <property type="component" value="Unassembled WGS sequence"/>
</dbReference>
<feature type="domain" description="RRN7-type" evidence="11">
    <location>
        <begin position="13"/>
        <end position="41"/>
    </location>
</feature>
<accession>A0AAD5WS36</accession>
<reference evidence="14" key="1">
    <citation type="submission" date="2022-07" db="EMBL/GenBank/DDBJ databases">
        <title>Draft genome sequence of Zalerion maritima ATCC 34329, a (micro)plastics degrading marine fungus.</title>
        <authorList>
            <person name="Paco A."/>
            <person name="Goncalves M.F.M."/>
            <person name="Rocha-Santos T.A.P."/>
            <person name="Alves A."/>
        </authorList>
    </citation>
    <scope>NUCLEOTIDE SEQUENCE</scope>
    <source>
        <strain evidence="14">ATCC 34329</strain>
    </source>
</reference>
<keyword evidence="3" id="KW-0479">Metal-binding</keyword>
<dbReference type="GO" id="GO:0070860">
    <property type="term" value="C:RNA polymerase I core factor complex"/>
    <property type="evidence" value="ECO:0007669"/>
    <property type="project" value="InterPro"/>
</dbReference>
<dbReference type="EMBL" id="JAKWBI020000108">
    <property type="protein sequence ID" value="KAJ2902579.1"/>
    <property type="molecule type" value="Genomic_DNA"/>
</dbReference>
<keyword evidence="9" id="KW-0539">Nucleus</keyword>
<keyword evidence="15" id="KW-1185">Reference proteome</keyword>
<evidence type="ECO:0000259" key="12">
    <source>
        <dbReference type="Pfam" id="PF20644"/>
    </source>
</evidence>